<evidence type="ECO:0000313" key="3">
    <source>
        <dbReference type="Proteomes" id="UP000479710"/>
    </source>
</evidence>
<gene>
    <name evidence="2" type="ORF">E2562_025276</name>
</gene>
<reference evidence="2 3" key="1">
    <citation type="submission" date="2019-11" db="EMBL/GenBank/DDBJ databases">
        <title>Whole genome sequence of Oryza granulata.</title>
        <authorList>
            <person name="Li W."/>
        </authorList>
    </citation>
    <scope>NUCLEOTIDE SEQUENCE [LARGE SCALE GENOMIC DNA]</scope>
    <source>
        <strain evidence="3">cv. Menghai</strain>
        <tissue evidence="2">Leaf</tissue>
    </source>
</reference>
<comment type="similarity">
    <text evidence="1">Belongs to the plant acyltransferase family.</text>
</comment>
<protein>
    <submittedName>
        <fullName evidence="2">Uncharacterized protein</fullName>
    </submittedName>
</protein>
<dbReference type="PANTHER" id="PTHR31147">
    <property type="entry name" value="ACYL TRANSFERASE 4"/>
    <property type="match status" value="1"/>
</dbReference>
<name>A0A6G1BNB9_9ORYZ</name>
<dbReference type="Gene3D" id="3.30.559.10">
    <property type="entry name" value="Chloramphenicol acetyltransferase-like domain"/>
    <property type="match status" value="1"/>
</dbReference>
<organism evidence="2 3">
    <name type="scientific">Oryza meyeriana var. granulata</name>
    <dbReference type="NCBI Taxonomy" id="110450"/>
    <lineage>
        <taxon>Eukaryota</taxon>
        <taxon>Viridiplantae</taxon>
        <taxon>Streptophyta</taxon>
        <taxon>Embryophyta</taxon>
        <taxon>Tracheophyta</taxon>
        <taxon>Spermatophyta</taxon>
        <taxon>Magnoliopsida</taxon>
        <taxon>Liliopsida</taxon>
        <taxon>Poales</taxon>
        <taxon>Poaceae</taxon>
        <taxon>BOP clade</taxon>
        <taxon>Oryzoideae</taxon>
        <taxon>Oryzeae</taxon>
        <taxon>Oryzinae</taxon>
        <taxon>Oryza</taxon>
        <taxon>Oryza meyeriana</taxon>
    </lineage>
</organism>
<dbReference type="GO" id="GO:0050734">
    <property type="term" value="F:hydroxycinnamoyltransferase activity"/>
    <property type="evidence" value="ECO:0007669"/>
    <property type="project" value="UniProtKB-ARBA"/>
</dbReference>
<evidence type="ECO:0000313" key="2">
    <source>
        <dbReference type="EMBL" id="KAF0889508.1"/>
    </source>
</evidence>
<dbReference type="EMBL" id="SPHZ02000012">
    <property type="protein sequence ID" value="KAF0889508.1"/>
    <property type="molecule type" value="Genomic_DNA"/>
</dbReference>
<dbReference type="OrthoDB" id="783018at2759"/>
<keyword evidence="3" id="KW-1185">Reference proteome</keyword>
<dbReference type="AlphaFoldDB" id="A0A6G1BNB9"/>
<accession>A0A6G1BNB9</accession>
<dbReference type="InterPro" id="IPR050898">
    <property type="entry name" value="Plant_acyltransferase"/>
</dbReference>
<evidence type="ECO:0000256" key="1">
    <source>
        <dbReference type="ARBA" id="ARBA00009861"/>
    </source>
</evidence>
<comment type="caution">
    <text evidence="2">The sequence shown here is derived from an EMBL/GenBank/DDBJ whole genome shotgun (WGS) entry which is preliminary data.</text>
</comment>
<dbReference type="Pfam" id="PF02458">
    <property type="entry name" value="Transferase"/>
    <property type="match status" value="1"/>
</dbReference>
<proteinExistence type="inferred from homology"/>
<dbReference type="InterPro" id="IPR023213">
    <property type="entry name" value="CAT-like_dom_sf"/>
</dbReference>
<dbReference type="Proteomes" id="UP000479710">
    <property type="component" value="Unassembled WGS sequence"/>
</dbReference>
<sequence>MMVSFTARRSKAEMVTPARATPRETMPLSDLDDDWDLRFLQSCVEFFSPVGGRGDDDGGHGRHNPAEAIKEALAEALVHYYPIAGRLRELPEGRLVVDCTGEGVVFVEAKADVRLVELGEPPVPPFPCAEEFLCDVGDAGDIIGSPLFFIQVECVCYINF</sequence>